<keyword evidence="2" id="KW-1185">Reference proteome</keyword>
<accession>A0A2U8VVL6</accession>
<dbReference type="KEGG" id="meti:DK427_20830"/>
<sequence length="73" mass="7640">MSALTFTGDALLGRFANQLAVLGANAPIALSRALNHTVAKAHTQVIRNLTKQTSLKRSALVNAVKVNRAMAAA</sequence>
<dbReference type="Proteomes" id="UP000246058">
    <property type="component" value="Chromosome"/>
</dbReference>
<organism evidence="1 2">
    <name type="scientific">Methylobacterium radiodurans</name>
    <dbReference type="NCBI Taxonomy" id="2202828"/>
    <lineage>
        <taxon>Bacteria</taxon>
        <taxon>Pseudomonadati</taxon>
        <taxon>Pseudomonadota</taxon>
        <taxon>Alphaproteobacteria</taxon>
        <taxon>Hyphomicrobiales</taxon>
        <taxon>Methylobacteriaceae</taxon>
        <taxon>Methylobacterium</taxon>
    </lineage>
</organism>
<name>A0A2U8VVL6_9HYPH</name>
<protein>
    <recommendedName>
        <fullName evidence="3">Phage tail protein</fullName>
    </recommendedName>
</protein>
<dbReference type="OrthoDB" id="9892831at2"/>
<dbReference type="RefSeq" id="WP_109953038.1">
    <property type="nucleotide sequence ID" value="NZ_CP029551.1"/>
</dbReference>
<reference evidence="1 2" key="1">
    <citation type="submission" date="2018-05" db="EMBL/GenBank/DDBJ databases">
        <title>Complete Genome Sequence of Methylobacterium sp. 17Sr1-43.</title>
        <authorList>
            <person name="Srinivasan S."/>
        </authorList>
    </citation>
    <scope>NUCLEOTIDE SEQUENCE [LARGE SCALE GENOMIC DNA]</scope>
    <source>
        <strain evidence="1 2">17Sr1-43</strain>
    </source>
</reference>
<evidence type="ECO:0000313" key="2">
    <source>
        <dbReference type="Proteomes" id="UP000246058"/>
    </source>
</evidence>
<evidence type="ECO:0000313" key="1">
    <source>
        <dbReference type="EMBL" id="AWN37873.1"/>
    </source>
</evidence>
<dbReference type="AlphaFoldDB" id="A0A2U8VVL6"/>
<dbReference type="EMBL" id="CP029551">
    <property type="protein sequence ID" value="AWN37873.1"/>
    <property type="molecule type" value="Genomic_DNA"/>
</dbReference>
<evidence type="ECO:0008006" key="3">
    <source>
        <dbReference type="Google" id="ProtNLM"/>
    </source>
</evidence>
<gene>
    <name evidence="1" type="ORF">DK427_20830</name>
</gene>
<proteinExistence type="predicted"/>